<sequence length="47" mass="5192">MGCQKEIAKLIVKQKADYILALKGHHSGLQGELKQDVVSKCWLVKVG</sequence>
<dbReference type="EMBL" id="ABIC01000018">
    <property type="protein sequence ID" value="EDQ00648.1"/>
    <property type="molecule type" value="Genomic_DNA"/>
</dbReference>
<protein>
    <submittedName>
        <fullName evidence="1">Uncharacterized protein</fullName>
    </submittedName>
</protein>
<dbReference type="Proteomes" id="UP000005839">
    <property type="component" value="Unassembled WGS sequence"/>
</dbReference>
<reference evidence="1 2" key="1">
    <citation type="submission" date="2007-10" db="EMBL/GenBank/DDBJ databases">
        <authorList>
            <person name="Yayanos A."/>
            <person name="Ferriera S."/>
            <person name="Johnson J."/>
            <person name="Kravitz S."/>
            <person name="Halpern A."/>
            <person name="Remington K."/>
            <person name="Beeson K."/>
            <person name="Tran B."/>
            <person name="Rogers Y.-H."/>
            <person name="Friedman R."/>
            <person name="Venter J.C."/>
        </authorList>
    </citation>
    <scope>NUCLEOTIDE SEQUENCE [LARGE SCALE GENOMIC DNA]</scope>
    <source>
        <strain evidence="1 2">KT99</strain>
    </source>
</reference>
<dbReference type="STRING" id="314608.KT99_03844"/>
<evidence type="ECO:0000313" key="1">
    <source>
        <dbReference type="EMBL" id="EDQ00648.1"/>
    </source>
</evidence>
<accession>A9DAV3</accession>
<gene>
    <name evidence="1" type="ORF">KT99_03844</name>
</gene>
<keyword evidence="2" id="KW-1185">Reference proteome</keyword>
<evidence type="ECO:0000313" key="2">
    <source>
        <dbReference type="Proteomes" id="UP000005839"/>
    </source>
</evidence>
<comment type="caution">
    <text evidence="1">The sequence shown here is derived from an EMBL/GenBank/DDBJ whole genome shotgun (WGS) entry which is preliminary data.</text>
</comment>
<organism evidence="1 2">
    <name type="scientific">Shewanella benthica KT99</name>
    <dbReference type="NCBI Taxonomy" id="314608"/>
    <lineage>
        <taxon>Bacteria</taxon>
        <taxon>Pseudomonadati</taxon>
        <taxon>Pseudomonadota</taxon>
        <taxon>Gammaproteobacteria</taxon>
        <taxon>Alteromonadales</taxon>
        <taxon>Shewanellaceae</taxon>
        <taxon>Shewanella</taxon>
    </lineage>
</organism>
<proteinExistence type="predicted"/>
<dbReference type="AlphaFoldDB" id="A9DAV3"/>
<name>A9DAV3_9GAMM</name>